<proteinExistence type="predicted"/>
<reference evidence="2 3" key="1">
    <citation type="journal article" date="2018" name="Mol. Biol. Evol.">
        <title>Broad Genomic Sampling Reveals a Smut Pathogenic Ancestry of the Fungal Clade Ustilaginomycotina.</title>
        <authorList>
            <person name="Kijpornyongpan T."/>
            <person name="Mondo S.J."/>
            <person name="Barry K."/>
            <person name="Sandor L."/>
            <person name="Lee J."/>
            <person name="Lipzen A."/>
            <person name="Pangilinan J."/>
            <person name="LaButti K."/>
            <person name="Hainaut M."/>
            <person name="Henrissat B."/>
            <person name="Grigoriev I.V."/>
            <person name="Spatafora J.W."/>
            <person name="Aime M.C."/>
        </authorList>
    </citation>
    <scope>NUCLEOTIDE SEQUENCE [LARGE SCALE GENOMIC DNA]</scope>
    <source>
        <strain evidence="2 3">MCA 3645</strain>
    </source>
</reference>
<feature type="compositionally biased region" description="Low complexity" evidence="1">
    <location>
        <begin position="200"/>
        <end position="209"/>
    </location>
</feature>
<feature type="region of interest" description="Disordered" evidence="1">
    <location>
        <begin position="417"/>
        <end position="473"/>
    </location>
</feature>
<dbReference type="OrthoDB" id="3338589at2759"/>
<protein>
    <submittedName>
        <fullName evidence="2">Uncharacterized protein</fullName>
    </submittedName>
</protein>
<organism evidence="2 3">
    <name type="scientific">Testicularia cyperi</name>
    <dbReference type="NCBI Taxonomy" id="1882483"/>
    <lineage>
        <taxon>Eukaryota</taxon>
        <taxon>Fungi</taxon>
        <taxon>Dikarya</taxon>
        <taxon>Basidiomycota</taxon>
        <taxon>Ustilaginomycotina</taxon>
        <taxon>Ustilaginomycetes</taxon>
        <taxon>Ustilaginales</taxon>
        <taxon>Anthracoideaceae</taxon>
        <taxon>Testicularia</taxon>
    </lineage>
</organism>
<keyword evidence="3" id="KW-1185">Reference proteome</keyword>
<feature type="compositionally biased region" description="Polar residues" evidence="1">
    <location>
        <begin position="450"/>
        <end position="463"/>
    </location>
</feature>
<feature type="region of interest" description="Disordered" evidence="1">
    <location>
        <begin position="176"/>
        <end position="238"/>
    </location>
</feature>
<sequence>MPSVSSGRIPTPTPVNAPLPAAVLHCTVFASYDINSMHPTPFCHVGCPATHARGESSATSRRQLAQQVTKFRKRLGVQIPLPYLGSSDLQNSELYAYLPHPHPRNGAEMMARSGNLRSHRRISLFQAQAKELTGIVSRPLVERVISAVYANQGVYNRMAIFPAQAVLSYGAEPKRRLRRASSSASNSKLKPKRWLDKLRSSSSSSSSKAGVDDADSKSADVHDNDPGEPGESCDLSDSDKPSYVKVPMMFATLDLLAPPPRFLESGGPYPKEMNKVSSAESDRALKALAEFDRMSDEERYSIYGWVQDDSGRQLLVETLRALERRGGIWTEAGRLTTPSSRNPESRKRCRFLVKGLFPERFANRCKYYRKREFQPMPSDLDSGEIERFGYPIIVHTASERTGNQHVDIHAFVGDAAESSSSGTAPLGQLDPEPASPAWEWDENEFRHQPSRAQSQSQTPTNADDTVGGQQEHHEPLPTYTAAQLDQLSGFGIDSSHALQTIDVEGDFFQGWSIGVTEEPYKNGGWMESLGSGSRAWYVGAAGGGW</sequence>
<dbReference type="Proteomes" id="UP000246740">
    <property type="component" value="Unassembled WGS sequence"/>
</dbReference>
<evidence type="ECO:0000313" key="2">
    <source>
        <dbReference type="EMBL" id="PWY99100.1"/>
    </source>
</evidence>
<accession>A0A317XP86</accession>
<evidence type="ECO:0000256" key="1">
    <source>
        <dbReference type="SAM" id="MobiDB-lite"/>
    </source>
</evidence>
<dbReference type="STRING" id="1882483.A0A317XP86"/>
<dbReference type="InParanoid" id="A0A317XP86"/>
<gene>
    <name evidence="2" type="ORF">BCV70DRAFT_212469</name>
</gene>
<dbReference type="AlphaFoldDB" id="A0A317XP86"/>
<evidence type="ECO:0000313" key="3">
    <source>
        <dbReference type="Proteomes" id="UP000246740"/>
    </source>
</evidence>
<dbReference type="EMBL" id="KZ819196">
    <property type="protein sequence ID" value="PWY99100.1"/>
    <property type="molecule type" value="Genomic_DNA"/>
</dbReference>
<feature type="compositionally biased region" description="Basic and acidic residues" evidence="1">
    <location>
        <begin position="210"/>
        <end position="225"/>
    </location>
</feature>
<name>A0A317XP86_9BASI</name>